<accession>A0A1D8JKQ8</accession>
<dbReference type="InterPro" id="IPR019649">
    <property type="entry name" value="DUF2512"/>
</dbReference>
<dbReference type="KEGG" id="surl:BI350_16390"/>
<feature type="compositionally biased region" description="Basic residues" evidence="1">
    <location>
        <begin position="145"/>
        <end position="158"/>
    </location>
</feature>
<evidence type="ECO:0000313" key="4">
    <source>
        <dbReference type="Proteomes" id="UP000185746"/>
    </source>
</evidence>
<keyword evidence="2" id="KW-1133">Transmembrane helix</keyword>
<feature type="transmembrane region" description="Helical" evidence="2">
    <location>
        <begin position="6"/>
        <end position="33"/>
    </location>
</feature>
<dbReference type="Proteomes" id="UP000185746">
    <property type="component" value="Chromosome"/>
</dbReference>
<keyword evidence="4" id="KW-1185">Reference proteome</keyword>
<organism evidence="3 4">
    <name type="scientific">Sporosarcina ureilytica</name>
    <dbReference type="NCBI Taxonomy" id="298596"/>
    <lineage>
        <taxon>Bacteria</taxon>
        <taxon>Bacillati</taxon>
        <taxon>Bacillota</taxon>
        <taxon>Bacilli</taxon>
        <taxon>Bacillales</taxon>
        <taxon>Caryophanaceae</taxon>
        <taxon>Sporosarcina</taxon>
    </lineage>
</organism>
<feature type="transmembrane region" description="Helical" evidence="2">
    <location>
        <begin position="45"/>
        <end position="66"/>
    </location>
</feature>
<protein>
    <recommendedName>
        <fullName evidence="5">DUF2512 domain-containing protein</fullName>
    </recommendedName>
</protein>
<name>A0A1D8JKQ8_9BACL</name>
<dbReference type="Pfam" id="PF10710">
    <property type="entry name" value="DUF2512"/>
    <property type="match status" value="1"/>
</dbReference>
<feature type="region of interest" description="Disordered" evidence="1">
    <location>
        <begin position="120"/>
        <end position="158"/>
    </location>
</feature>
<sequence>MVTVVLWIVLGMFDMSFANILVLSVLLTGISFVGDMVILPRYGNLAATIADFGIAFFVVLLGSAFLFNGQGMGRAAFISAIAIAIGEAIFHKYLQKFLFHEEDPIEDANFNTFNRENLQTEFASEPDIEKPEEDSRPVKEEKRYVPHRPKKRNKKNPY</sequence>
<dbReference type="EMBL" id="CP017560">
    <property type="protein sequence ID" value="AOV09291.1"/>
    <property type="molecule type" value="Genomic_DNA"/>
</dbReference>
<keyword evidence="2" id="KW-0472">Membrane</keyword>
<evidence type="ECO:0000256" key="1">
    <source>
        <dbReference type="SAM" id="MobiDB-lite"/>
    </source>
</evidence>
<evidence type="ECO:0000256" key="2">
    <source>
        <dbReference type="SAM" id="Phobius"/>
    </source>
</evidence>
<keyword evidence="2" id="KW-0812">Transmembrane</keyword>
<reference evidence="3 4" key="1">
    <citation type="submission" date="2016-09" db="EMBL/GenBank/DDBJ databases">
        <title>Complete genome sequence of the Lysinibacillus sphaericus LMG 22257, a specie of Bacillus with ureolytic activity that can effectively biodeposit calcium carbonate.</title>
        <authorList>
            <person name="Yan W."/>
        </authorList>
    </citation>
    <scope>NUCLEOTIDE SEQUENCE [LARGE SCALE GENOMIC DNA]</scope>
    <source>
        <strain evidence="3 4">LMG 22257</strain>
    </source>
</reference>
<evidence type="ECO:0008006" key="5">
    <source>
        <dbReference type="Google" id="ProtNLM"/>
    </source>
</evidence>
<feature type="compositionally biased region" description="Basic and acidic residues" evidence="1">
    <location>
        <begin position="127"/>
        <end position="144"/>
    </location>
</feature>
<proteinExistence type="predicted"/>
<evidence type="ECO:0000313" key="3">
    <source>
        <dbReference type="EMBL" id="AOV09291.1"/>
    </source>
</evidence>
<gene>
    <name evidence="3" type="ORF">BI350_16390</name>
</gene>
<dbReference type="AlphaFoldDB" id="A0A1D8JKQ8"/>